<dbReference type="InterPro" id="IPR002052">
    <property type="entry name" value="DNA_methylase_N6_adenine_CS"/>
</dbReference>
<dbReference type="Pfam" id="PF05175">
    <property type="entry name" value="MTS"/>
    <property type="match status" value="1"/>
</dbReference>
<dbReference type="GO" id="GO:0006451">
    <property type="term" value="P:translational readthrough"/>
    <property type="evidence" value="ECO:0007669"/>
    <property type="project" value="EnsemblFungi"/>
</dbReference>
<comment type="catalytic activity">
    <reaction evidence="5">
        <text>L-glutaminyl-[peptide chain release factor] + S-adenosyl-L-methionine = N(5)-methyl-L-glutaminyl-[peptide chain release factor] + S-adenosyl-L-homocysteine + H(+)</text>
        <dbReference type="Rhea" id="RHEA:42896"/>
        <dbReference type="Rhea" id="RHEA-COMP:10271"/>
        <dbReference type="Rhea" id="RHEA-COMP:10272"/>
        <dbReference type="ChEBI" id="CHEBI:15378"/>
        <dbReference type="ChEBI" id="CHEBI:30011"/>
        <dbReference type="ChEBI" id="CHEBI:57856"/>
        <dbReference type="ChEBI" id="CHEBI:59789"/>
        <dbReference type="ChEBI" id="CHEBI:61891"/>
        <dbReference type="EC" id="2.1.1.297"/>
    </reaction>
</comment>
<evidence type="ECO:0000256" key="4">
    <source>
        <dbReference type="ARBA" id="ARBA00022691"/>
    </source>
</evidence>
<organism evidence="7 8">
    <name type="scientific">Kuraishia capsulata CBS 1993</name>
    <dbReference type="NCBI Taxonomy" id="1382522"/>
    <lineage>
        <taxon>Eukaryota</taxon>
        <taxon>Fungi</taxon>
        <taxon>Dikarya</taxon>
        <taxon>Ascomycota</taxon>
        <taxon>Saccharomycotina</taxon>
        <taxon>Pichiomycetes</taxon>
        <taxon>Pichiales</taxon>
        <taxon>Pichiaceae</taxon>
        <taxon>Kuraishia</taxon>
    </lineage>
</organism>
<dbReference type="InterPro" id="IPR029063">
    <property type="entry name" value="SAM-dependent_MTases_sf"/>
</dbReference>
<dbReference type="EC" id="2.1.1.297" evidence="1"/>
<dbReference type="InterPro" id="IPR004556">
    <property type="entry name" value="HemK-like"/>
</dbReference>
<dbReference type="GO" id="GO:0102559">
    <property type="term" value="F:peptide chain release factor N(5)-glutamine methyltransferase activity"/>
    <property type="evidence" value="ECO:0007669"/>
    <property type="project" value="UniProtKB-EC"/>
</dbReference>
<dbReference type="Proteomes" id="UP000019384">
    <property type="component" value="Unassembled WGS sequence"/>
</dbReference>
<dbReference type="GeneID" id="34523045"/>
<protein>
    <recommendedName>
        <fullName evidence="1">peptide chain release factor N(5)-glutamine methyltransferase</fullName>
        <ecNumber evidence="1">2.1.1.297</ecNumber>
    </recommendedName>
</protein>
<dbReference type="NCBIfam" id="TIGR00536">
    <property type="entry name" value="hemK_fam"/>
    <property type="match status" value="1"/>
</dbReference>
<dbReference type="EMBL" id="HG793131">
    <property type="protein sequence ID" value="CDK29674.1"/>
    <property type="molecule type" value="Genomic_DNA"/>
</dbReference>
<dbReference type="OrthoDB" id="269872at2759"/>
<accession>W6MSI2</accession>
<evidence type="ECO:0000256" key="2">
    <source>
        <dbReference type="ARBA" id="ARBA00022603"/>
    </source>
</evidence>
<dbReference type="PANTHER" id="PTHR18895">
    <property type="entry name" value="HEMK METHYLTRANSFERASE"/>
    <property type="match status" value="1"/>
</dbReference>
<evidence type="ECO:0000256" key="3">
    <source>
        <dbReference type="ARBA" id="ARBA00022679"/>
    </source>
</evidence>
<dbReference type="PROSITE" id="PS00092">
    <property type="entry name" value="N6_MTASE"/>
    <property type="match status" value="1"/>
</dbReference>
<keyword evidence="8" id="KW-1185">Reference proteome</keyword>
<evidence type="ECO:0000256" key="1">
    <source>
        <dbReference type="ARBA" id="ARBA00012771"/>
    </source>
</evidence>
<dbReference type="InterPro" id="IPR007848">
    <property type="entry name" value="Small_mtfrase_dom"/>
</dbReference>
<dbReference type="AlphaFoldDB" id="W6MSI2"/>
<dbReference type="SUPFAM" id="SSF53335">
    <property type="entry name" value="S-adenosyl-L-methionine-dependent methyltransferases"/>
    <property type="match status" value="1"/>
</dbReference>
<dbReference type="STRING" id="1382522.W6MSI2"/>
<dbReference type="GO" id="GO:0032259">
    <property type="term" value="P:methylation"/>
    <property type="evidence" value="ECO:0007669"/>
    <property type="project" value="UniProtKB-KW"/>
</dbReference>
<keyword evidence="3" id="KW-0808">Transferase</keyword>
<keyword evidence="2" id="KW-0489">Methyltransferase</keyword>
<dbReference type="CDD" id="cd02440">
    <property type="entry name" value="AdoMet_MTases"/>
    <property type="match status" value="1"/>
</dbReference>
<evidence type="ECO:0000259" key="6">
    <source>
        <dbReference type="Pfam" id="PF05175"/>
    </source>
</evidence>
<dbReference type="GO" id="GO:0005739">
    <property type="term" value="C:mitochondrion"/>
    <property type="evidence" value="ECO:0007669"/>
    <property type="project" value="TreeGrafter"/>
</dbReference>
<sequence length="304" mass="34721">MPRIDSKTISQATKFSRFLPWLLRASRGSIVEAKKELRWIKSELPRSKWERACQARHRLVPLQYILGSQPFAHDLTIKCRPNVLIPRNDTEDWCVELEQILCDIRKPLKALDVCSGSGCISLSLVSSRAKFSHVYGIDVSRDALELANENLRINSHQLQRSNPKCIMKYVRGDILNEKLSEILGTGAKSWDIIVSNPPYITVDELASSSLEKSVKLYEPMLALEGDLEFYDELVKLTIEAQARAFVFELGNIRQAKRVAELLHLKDSSWIFGIRRDSGGIRNVIGWKRDSEFTSLDKLCHEQLQ</sequence>
<feature type="domain" description="Methyltransferase small" evidence="6">
    <location>
        <begin position="109"/>
        <end position="225"/>
    </location>
</feature>
<dbReference type="HOGENOM" id="CLU_018398_0_2_1"/>
<gene>
    <name evidence="7" type="ORF">KUCA_T00005667001</name>
</gene>
<reference evidence="7" key="2">
    <citation type="submission" date="2014-02" db="EMBL/GenBank/DDBJ databases">
        <title>Complete DNA sequence of /Kuraishia capsulata/ illustrates novel genomic features among budding yeasts (/Saccharomycotina/).</title>
        <authorList>
            <person name="Morales L."/>
            <person name="Noel B."/>
            <person name="Porcel B."/>
            <person name="Marcet-Houben M."/>
            <person name="Hullo M-F."/>
            <person name="Sacerdot C."/>
            <person name="Tekaia F."/>
            <person name="Leh-Louis V."/>
            <person name="Despons L."/>
            <person name="Khanna V."/>
            <person name="Aury J-M."/>
            <person name="Barbe V."/>
            <person name="Couloux A."/>
            <person name="Labadie K."/>
            <person name="Pelletier E."/>
            <person name="Souciet J-L."/>
            <person name="Boekhout T."/>
            <person name="Gabaldon T."/>
            <person name="Wincker P."/>
            <person name="Dujon B."/>
        </authorList>
    </citation>
    <scope>NUCLEOTIDE SEQUENCE</scope>
    <source>
        <strain evidence="7">CBS 1993</strain>
    </source>
</reference>
<evidence type="ECO:0000313" key="7">
    <source>
        <dbReference type="EMBL" id="CDK29674.1"/>
    </source>
</evidence>
<name>W6MSI2_9ASCO</name>
<dbReference type="RefSeq" id="XP_022461657.1">
    <property type="nucleotide sequence ID" value="XM_022601152.1"/>
</dbReference>
<evidence type="ECO:0000256" key="5">
    <source>
        <dbReference type="ARBA" id="ARBA00048391"/>
    </source>
</evidence>
<dbReference type="GO" id="GO:0003676">
    <property type="term" value="F:nucleic acid binding"/>
    <property type="evidence" value="ECO:0007669"/>
    <property type="project" value="InterPro"/>
</dbReference>
<proteinExistence type="predicted"/>
<evidence type="ECO:0000313" key="8">
    <source>
        <dbReference type="Proteomes" id="UP000019384"/>
    </source>
</evidence>
<dbReference type="PANTHER" id="PTHR18895:SF74">
    <property type="entry name" value="MTRF1L RELEASE FACTOR GLUTAMINE METHYLTRANSFERASE"/>
    <property type="match status" value="1"/>
</dbReference>
<reference evidence="7" key="1">
    <citation type="submission" date="2013-12" db="EMBL/GenBank/DDBJ databases">
        <authorList>
            <person name="Genoscope - CEA"/>
        </authorList>
    </citation>
    <scope>NUCLEOTIDE SEQUENCE</scope>
    <source>
        <strain evidence="7">CBS 1993</strain>
    </source>
</reference>
<dbReference type="Gene3D" id="3.40.50.150">
    <property type="entry name" value="Vaccinia Virus protein VP39"/>
    <property type="match status" value="1"/>
</dbReference>
<dbReference type="InterPro" id="IPR050320">
    <property type="entry name" value="N5-glutamine_MTase"/>
</dbReference>
<keyword evidence="4" id="KW-0949">S-adenosyl-L-methionine</keyword>